<dbReference type="InterPro" id="IPR003439">
    <property type="entry name" value="ABC_transporter-like_ATP-bd"/>
</dbReference>
<dbReference type="GO" id="GO:0005524">
    <property type="term" value="F:ATP binding"/>
    <property type="evidence" value="ECO:0007669"/>
    <property type="project" value="InterPro"/>
</dbReference>
<dbReference type="Pfam" id="PF00005">
    <property type="entry name" value="ABC_tran"/>
    <property type="match status" value="1"/>
</dbReference>
<name>A0A076MT05_AMYME</name>
<keyword evidence="4" id="KW-1185">Reference proteome</keyword>
<accession>A0A076MT05</accession>
<dbReference type="GO" id="GO:0016887">
    <property type="term" value="F:ATP hydrolysis activity"/>
    <property type="evidence" value="ECO:0007669"/>
    <property type="project" value="InterPro"/>
</dbReference>
<evidence type="ECO:0000256" key="1">
    <source>
        <dbReference type="SAM" id="MobiDB-lite"/>
    </source>
</evidence>
<dbReference type="HOGENOM" id="CLU_1307994_0_0_11"/>
<evidence type="ECO:0000259" key="2">
    <source>
        <dbReference type="Pfam" id="PF00005"/>
    </source>
</evidence>
<feature type="domain" description="ABC transporter" evidence="2">
    <location>
        <begin position="61"/>
        <end position="106"/>
    </location>
</feature>
<evidence type="ECO:0000313" key="3">
    <source>
        <dbReference type="EMBL" id="AIJ22066.1"/>
    </source>
</evidence>
<dbReference type="KEGG" id="amq:AMETH_1974"/>
<dbReference type="STRING" id="1068978.AMETH_1974"/>
<dbReference type="SUPFAM" id="SSF52540">
    <property type="entry name" value="P-loop containing nucleoside triphosphate hydrolases"/>
    <property type="match status" value="1"/>
</dbReference>
<dbReference type="Gene3D" id="3.40.50.300">
    <property type="entry name" value="P-loop containing nucleotide triphosphate hydrolases"/>
    <property type="match status" value="1"/>
</dbReference>
<feature type="compositionally biased region" description="Low complexity" evidence="1">
    <location>
        <begin position="182"/>
        <end position="192"/>
    </location>
</feature>
<gene>
    <name evidence="3" type="ORF">AMETH_1974</name>
</gene>
<organism evidence="3 4">
    <name type="scientific">Amycolatopsis methanolica 239</name>
    <dbReference type="NCBI Taxonomy" id="1068978"/>
    <lineage>
        <taxon>Bacteria</taxon>
        <taxon>Bacillati</taxon>
        <taxon>Actinomycetota</taxon>
        <taxon>Actinomycetes</taxon>
        <taxon>Pseudonocardiales</taxon>
        <taxon>Pseudonocardiaceae</taxon>
        <taxon>Amycolatopsis</taxon>
        <taxon>Amycolatopsis methanolica group</taxon>
    </lineage>
</organism>
<feature type="region of interest" description="Disordered" evidence="1">
    <location>
        <begin position="167"/>
        <end position="192"/>
    </location>
</feature>
<reference evidence="3 4" key="1">
    <citation type="submission" date="2014-07" db="EMBL/GenBank/DDBJ databases">
        <title>Whole Genome Sequence of the Amycolatopsis methanolica 239.</title>
        <authorList>
            <person name="Tang B."/>
        </authorList>
    </citation>
    <scope>NUCLEOTIDE SEQUENCE [LARGE SCALE GENOMIC DNA]</scope>
    <source>
        <strain evidence="3 4">239</strain>
    </source>
</reference>
<proteinExistence type="predicted"/>
<dbReference type="EMBL" id="CP009110">
    <property type="protein sequence ID" value="AIJ22066.1"/>
    <property type="molecule type" value="Genomic_DNA"/>
</dbReference>
<dbReference type="eggNOG" id="COG1131">
    <property type="taxonomic scope" value="Bacteria"/>
</dbReference>
<protein>
    <submittedName>
        <fullName evidence="3">ABC transporter-like protein</fullName>
    </submittedName>
</protein>
<dbReference type="Proteomes" id="UP000062973">
    <property type="component" value="Chromosome"/>
</dbReference>
<dbReference type="PANTHER" id="PTHR43038:SF7">
    <property type="entry name" value="ABC TRANSPORT SYSTEM ATP-BINDING PROTEIN"/>
    <property type="match status" value="1"/>
</dbReference>
<dbReference type="PANTHER" id="PTHR43038">
    <property type="entry name" value="ATP-BINDING CASSETTE, SUB-FAMILY H, MEMBER 1"/>
    <property type="match status" value="1"/>
</dbReference>
<dbReference type="AlphaFoldDB" id="A0A076MT05"/>
<evidence type="ECO:0000313" key="4">
    <source>
        <dbReference type="Proteomes" id="UP000062973"/>
    </source>
</evidence>
<dbReference type="InterPro" id="IPR027417">
    <property type="entry name" value="P-loop_NTPase"/>
</dbReference>
<sequence>MVAEAATHLRDSGEHPLRVFGRPAAYAAAVVDSVGRVPRRGGRVLLEAVGITKKYGKRVVLSDVDLTVRSGQIAAVVGANGCGKSTFLRLCAGMAGADGGEVRVHGSLGYCPQAGGTADFLTPDEHFVLIGAGRGLTRGGGALVRPVAGGGAGLACRAGAGAAPVRRDAAEAEPGAGRAGRSGRAAAGRAVPGVRPRDLPRLLGAGVAVA</sequence>